<gene>
    <name evidence="10" type="ORF">SAMN05443428_12421</name>
</gene>
<dbReference type="GO" id="GO:0016020">
    <property type="term" value="C:membrane"/>
    <property type="evidence" value="ECO:0007669"/>
    <property type="project" value="UniProtKB-SubCell"/>
</dbReference>
<dbReference type="PROSITE" id="PS51257">
    <property type="entry name" value="PROKAR_LIPOPROTEIN"/>
    <property type="match status" value="1"/>
</dbReference>
<comment type="subcellular location">
    <subcellularLocation>
        <location evidence="1">Membrane</location>
        <topology evidence="1">Lipid-anchor</topology>
    </subcellularLocation>
</comment>
<feature type="domain" description="Spore germination GerAC-like C-terminal" evidence="8">
    <location>
        <begin position="203"/>
        <end position="369"/>
    </location>
</feature>
<keyword evidence="3" id="KW-0309">Germination</keyword>
<evidence type="ECO:0000313" key="10">
    <source>
        <dbReference type="EMBL" id="SKA97222.1"/>
    </source>
</evidence>
<evidence type="ECO:0000259" key="9">
    <source>
        <dbReference type="Pfam" id="PF25198"/>
    </source>
</evidence>
<dbReference type="AlphaFoldDB" id="A0A1T4Y5W3"/>
<dbReference type="PANTHER" id="PTHR35789">
    <property type="entry name" value="SPORE GERMINATION PROTEIN B3"/>
    <property type="match status" value="1"/>
</dbReference>
<keyword evidence="4" id="KW-0732">Signal</keyword>
<dbReference type="Pfam" id="PF25198">
    <property type="entry name" value="Spore_GerAC_N"/>
    <property type="match status" value="1"/>
</dbReference>
<dbReference type="GO" id="GO:0009847">
    <property type="term" value="P:spore germination"/>
    <property type="evidence" value="ECO:0007669"/>
    <property type="project" value="InterPro"/>
</dbReference>
<dbReference type="Pfam" id="PF05504">
    <property type="entry name" value="Spore_GerAC"/>
    <property type="match status" value="1"/>
</dbReference>
<dbReference type="Gene3D" id="6.20.190.10">
    <property type="entry name" value="Nutrient germinant receptor protein C, domain 1"/>
    <property type="match status" value="1"/>
</dbReference>
<dbReference type="Proteomes" id="UP000190105">
    <property type="component" value="Unassembled WGS sequence"/>
</dbReference>
<evidence type="ECO:0000256" key="5">
    <source>
        <dbReference type="ARBA" id="ARBA00023136"/>
    </source>
</evidence>
<dbReference type="NCBIfam" id="TIGR02887">
    <property type="entry name" value="spore_ger_x_C"/>
    <property type="match status" value="1"/>
</dbReference>
<dbReference type="InterPro" id="IPR008844">
    <property type="entry name" value="Spore_GerAC-like"/>
</dbReference>
<feature type="domain" description="Spore germination protein N-terminal" evidence="9">
    <location>
        <begin position="23"/>
        <end position="190"/>
    </location>
</feature>
<name>A0A1T4Y5W3_9CLOT</name>
<evidence type="ECO:0000259" key="8">
    <source>
        <dbReference type="Pfam" id="PF05504"/>
    </source>
</evidence>
<keyword evidence="11" id="KW-1185">Reference proteome</keyword>
<dbReference type="InterPro" id="IPR038501">
    <property type="entry name" value="Spore_GerAC_C_sf"/>
</dbReference>
<dbReference type="InterPro" id="IPR057336">
    <property type="entry name" value="GerAC_N"/>
</dbReference>
<keyword evidence="5" id="KW-0472">Membrane</keyword>
<dbReference type="EMBL" id="FUYH01000024">
    <property type="protein sequence ID" value="SKA97222.1"/>
    <property type="molecule type" value="Genomic_DNA"/>
</dbReference>
<dbReference type="InterPro" id="IPR046953">
    <property type="entry name" value="Spore_GerAC-like_C"/>
</dbReference>
<comment type="similarity">
    <text evidence="2">Belongs to the GerABKC lipoprotein family.</text>
</comment>
<evidence type="ECO:0000256" key="2">
    <source>
        <dbReference type="ARBA" id="ARBA00007886"/>
    </source>
</evidence>
<evidence type="ECO:0000256" key="4">
    <source>
        <dbReference type="ARBA" id="ARBA00022729"/>
    </source>
</evidence>
<protein>
    <submittedName>
        <fullName evidence="10">Spore germination protein KC</fullName>
    </submittedName>
</protein>
<dbReference type="STRING" id="1147123.SAMN05443428_12421"/>
<organism evidence="10 11">
    <name type="scientific">Caloramator quimbayensis</name>
    <dbReference type="NCBI Taxonomy" id="1147123"/>
    <lineage>
        <taxon>Bacteria</taxon>
        <taxon>Bacillati</taxon>
        <taxon>Bacillota</taxon>
        <taxon>Clostridia</taxon>
        <taxon>Eubacteriales</taxon>
        <taxon>Clostridiaceae</taxon>
        <taxon>Caloramator</taxon>
    </lineage>
</organism>
<evidence type="ECO:0000256" key="7">
    <source>
        <dbReference type="ARBA" id="ARBA00023288"/>
    </source>
</evidence>
<accession>A0A1T4Y5W3</accession>
<dbReference type="Gene3D" id="3.30.300.210">
    <property type="entry name" value="Nutrient germinant receptor protein C, domain 3"/>
    <property type="match status" value="1"/>
</dbReference>
<reference evidence="11" key="1">
    <citation type="submission" date="2017-02" db="EMBL/GenBank/DDBJ databases">
        <authorList>
            <person name="Varghese N."/>
            <person name="Submissions S."/>
        </authorList>
    </citation>
    <scope>NUCLEOTIDE SEQUENCE [LARGE SCALE GENOMIC DNA]</scope>
    <source>
        <strain evidence="11">USBA 833</strain>
    </source>
</reference>
<evidence type="ECO:0000256" key="1">
    <source>
        <dbReference type="ARBA" id="ARBA00004635"/>
    </source>
</evidence>
<keyword evidence="7" id="KW-0449">Lipoprotein</keyword>
<dbReference type="RefSeq" id="WP_078697422.1">
    <property type="nucleotide sequence ID" value="NZ_FUYH01000024.1"/>
</dbReference>
<evidence type="ECO:0000256" key="3">
    <source>
        <dbReference type="ARBA" id="ARBA00022544"/>
    </source>
</evidence>
<evidence type="ECO:0000313" key="11">
    <source>
        <dbReference type="Proteomes" id="UP000190105"/>
    </source>
</evidence>
<dbReference type="OrthoDB" id="9816067at2"/>
<evidence type="ECO:0000256" key="6">
    <source>
        <dbReference type="ARBA" id="ARBA00023139"/>
    </source>
</evidence>
<dbReference type="PANTHER" id="PTHR35789:SF1">
    <property type="entry name" value="SPORE GERMINATION PROTEIN B3"/>
    <property type="match status" value="1"/>
</dbReference>
<proteinExistence type="inferred from homology"/>
<sequence length="380" mass="42973">MKFKRALLISIIFNCLFLSGCWNYREIEQFSIVSGLAIDKSENKYILTAEIIESTGGRDAKTSTKLISSEGLTIFDALRNMIRYPGKKLYFSHTKVIIISSETAKEGMIPVLDLINRDIEPRYTMKILISKNIEAKKILEAKSNSEIFCYTLDDMIDAQKNLSAAPEVEVWEFINDICKEGISASLPIVTLEMINDKSTPKVEGTAVFKGDKLIGYLNGKDTKTFLFIKNKIKGGLLTKKVDIDNNSANISLEIFGNKTKISPKFENGKLLIDISTDTDVSIGEISGDLDFSKEEIREKIKSYFEEELENQIKDLIKKLQTEYDSDIFGFGSTIKIKMPSLWKEIEPKWDEIFKTVDVNVKSKINIKNTAYTSKPIKIGD</sequence>
<keyword evidence="6" id="KW-0564">Palmitate</keyword>